<feature type="signal peptide" evidence="1">
    <location>
        <begin position="1"/>
        <end position="21"/>
    </location>
</feature>
<protein>
    <recommendedName>
        <fullName evidence="2">Rv2525c-like glycoside hydrolase-like domain-containing protein</fullName>
    </recommendedName>
</protein>
<feature type="chain" id="PRO_5039658531" description="Rv2525c-like glycoside hydrolase-like domain-containing protein" evidence="1">
    <location>
        <begin position="22"/>
        <end position="420"/>
    </location>
</feature>
<dbReference type="Proteomes" id="UP000572680">
    <property type="component" value="Unassembled WGS sequence"/>
</dbReference>
<keyword evidence="1" id="KW-0732">Signal</keyword>
<accession>A0A7W3QJV9</accession>
<dbReference type="Pfam" id="PF08924">
    <property type="entry name" value="Rv2525c_GlyHyd-like"/>
    <property type="match status" value="1"/>
</dbReference>
<dbReference type="SUPFAM" id="SSF51445">
    <property type="entry name" value="(Trans)glycosidases"/>
    <property type="match status" value="1"/>
</dbReference>
<evidence type="ECO:0000256" key="1">
    <source>
        <dbReference type="SAM" id="SignalP"/>
    </source>
</evidence>
<name>A0A7W3QJV9_ACTNM</name>
<organism evidence="3 4">
    <name type="scientific">Actinomadura namibiensis</name>
    <dbReference type="NCBI Taxonomy" id="182080"/>
    <lineage>
        <taxon>Bacteria</taxon>
        <taxon>Bacillati</taxon>
        <taxon>Actinomycetota</taxon>
        <taxon>Actinomycetes</taxon>
        <taxon>Streptosporangiales</taxon>
        <taxon>Thermomonosporaceae</taxon>
        <taxon>Actinomadura</taxon>
    </lineage>
</organism>
<dbReference type="Gene3D" id="3.20.20.80">
    <property type="entry name" value="Glycosidases"/>
    <property type="match status" value="1"/>
</dbReference>
<dbReference type="EMBL" id="JACJIA010000001">
    <property type="protein sequence ID" value="MBA8949737.1"/>
    <property type="molecule type" value="Genomic_DNA"/>
</dbReference>
<dbReference type="InterPro" id="IPR017853">
    <property type="entry name" value="GH"/>
</dbReference>
<dbReference type="InterPro" id="IPR015020">
    <property type="entry name" value="Rv2525c-like_Glyco_Hydro-like"/>
</dbReference>
<evidence type="ECO:0000313" key="4">
    <source>
        <dbReference type="Proteomes" id="UP000572680"/>
    </source>
</evidence>
<evidence type="ECO:0000313" key="3">
    <source>
        <dbReference type="EMBL" id="MBA8949737.1"/>
    </source>
</evidence>
<evidence type="ECO:0000259" key="2">
    <source>
        <dbReference type="Pfam" id="PF08924"/>
    </source>
</evidence>
<feature type="domain" description="Rv2525c-like glycoside hydrolase-like" evidence="2">
    <location>
        <begin position="215"/>
        <end position="415"/>
    </location>
</feature>
<keyword evidence="4" id="KW-1185">Reference proteome</keyword>
<dbReference type="AlphaFoldDB" id="A0A7W3QJV9"/>
<dbReference type="RefSeq" id="WP_182842114.1">
    <property type="nucleotide sequence ID" value="NZ_BAAALP010000012.1"/>
</dbReference>
<reference evidence="3 4" key="1">
    <citation type="submission" date="2020-08" db="EMBL/GenBank/DDBJ databases">
        <title>Genomic Encyclopedia of Type Strains, Phase IV (KMG-IV): sequencing the most valuable type-strain genomes for metagenomic binning, comparative biology and taxonomic classification.</title>
        <authorList>
            <person name="Goeker M."/>
        </authorList>
    </citation>
    <scope>NUCLEOTIDE SEQUENCE [LARGE SCALE GENOMIC DNA]</scope>
    <source>
        <strain evidence="3 4">DSM 44197</strain>
    </source>
</reference>
<sequence length="420" mass="46453">MPHAALLAGLLGTGMVATLLAEATPAAARSTPAPRIVEYRGLRIPVPAGWEVHRLDRDPDRCVRLDRNALYLGTPGEQPDCPARLVGRTETLHIEPRSEPSARRRAAVRADRLARHTLRPAAGNDVRFAVPEAGVTVNGSYGDSPEALQNVIRSIRLTGSWPAEPPAAFRRAVPQPVPDLAWRPPSGAGTGEKRWARGRGFDTCAAPSLRAMAAWRRAYGIANIYIGGAARGCAQPNLTRSWVRQTRRMGYRLIPTYVGLQAPCTKFKRHRFTARNAAAKGAEAARDAVHRARLLGIPRRKPIYFDMEAYNSRDASCRNAVLRFVDSWTRGLRARRYVPGVYSSVGSGIVDLGRARGIAKPRAIWYARWDGDDSVYADPALPPEWWPPHRRIKQYRGPHRERHGGVTINIDSNSVDGRVY</sequence>
<comment type="caution">
    <text evidence="3">The sequence shown here is derived from an EMBL/GenBank/DDBJ whole genome shotgun (WGS) entry which is preliminary data.</text>
</comment>
<proteinExistence type="predicted"/>
<gene>
    <name evidence="3" type="ORF">HNR61_001335</name>
</gene>